<accession>A0A8S1CX12</accession>
<protein>
    <submittedName>
        <fullName evidence="3">Uncharacterized protein</fullName>
    </submittedName>
</protein>
<evidence type="ECO:0000313" key="3">
    <source>
        <dbReference type="EMBL" id="CAB3374412.1"/>
    </source>
</evidence>
<keyword evidence="2" id="KW-0732">Signal</keyword>
<feature type="compositionally biased region" description="Low complexity" evidence="1">
    <location>
        <begin position="92"/>
        <end position="114"/>
    </location>
</feature>
<dbReference type="AlphaFoldDB" id="A0A8S1CX12"/>
<sequence>MRIAACALLLTLAVAAAVPLREDEEAVAPATTTVPETNKVLEEEADNAARDPAGKPAAQFRLGVISPVNPLNAKNPPPVPVVSASQVQIVTTQDQQQPQRQFVSSCSSFSSSQSETNKDVNRAGSAVAVNQFGAASSEISIHN</sequence>
<evidence type="ECO:0000313" key="4">
    <source>
        <dbReference type="Proteomes" id="UP000494165"/>
    </source>
</evidence>
<keyword evidence="4" id="KW-1185">Reference proteome</keyword>
<reference evidence="3 4" key="1">
    <citation type="submission" date="2020-04" db="EMBL/GenBank/DDBJ databases">
        <authorList>
            <person name="Alioto T."/>
            <person name="Alioto T."/>
            <person name="Gomez Garrido J."/>
        </authorList>
    </citation>
    <scope>NUCLEOTIDE SEQUENCE [LARGE SCALE GENOMIC DNA]</scope>
</reference>
<organism evidence="3 4">
    <name type="scientific">Cloeon dipterum</name>
    <dbReference type="NCBI Taxonomy" id="197152"/>
    <lineage>
        <taxon>Eukaryota</taxon>
        <taxon>Metazoa</taxon>
        <taxon>Ecdysozoa</taxon>
        <taxon>Arthropoda</taxon>
        <taxon>Hexapoda</taxon>
        <taxon>Insecta</taxon>
        <taxon>Pterygota</taxon>
        <taxon>Palaeoptera</taxon>
        <taxon>Ephemeroptera</taxon>
        <taxon>Pisciforma</taxon>
        <taxon>Baetidae</taxon>
        <taxon>Cloeon</taxon>
    </lineage>
</organism>
<feature type="region of interest" description="Disordered" evidence="1">
    <location>
        <begin position="92"/>
        <end position="122"/>
    </location>
</feature>
<dbReference type="EMBL" id="CADEPI010000098">
    <property type="protein sequence ID" value="CAB3374412.1"/>
    <property type="molecule type" value="Genomic_DNA"/>
</dbReference>
<gene>
    <name evidence="3" type="ORF">CLODIP_2_CD16299</name>
</gene>
<evidence type="ECO:0000256" key="2">
    <source>
        <dbReference type="SAM" id="SignalP"/>
    </source>
</evidence>
<feature type="signal peptide" evidence="2">
    <location>
        <begin position="1"/>
        <end position="17"/>
    </location>
</feature>
<feature type="chain" id="PRO_5035775700" evidence="2">
    <location>
        <begin position="18"/>
        <end position="143"/>
    </location>
</feature>
<dbReference type="Proteomes" id="UP000494165">
    <property type="component" value="Unassembled WGS sequence"/>
</dbReference>
<comment type="caution">
    <text evidence="3">The sequence shown here is derived from an EMBL/GenBank/DDBJ whole genome shotgun (WGS) entry which is preliminary data.</text>
</comment>
<proteinExistence type="predicted"/>
<evidence type="ECO:0000256" key="1">
    <source>
        <dbReference type="SAM" id="MobiDB-lite"/>
    </source>
</evidence>
<name>A0A8S1CX12_9INSE</name>